<dbReference type="Gene3D" id="3.40.50.300">
    <property type="entry name" value="P-loop containing nucleotide triphosphate hydrolases"/>
    <property type="match status" value="1"/>
</dbReference>
<dbReference type="Gene3D" id="3.30.450.20">
    <property type="entry name" value="PAS domain"/>
    <property type="match status" value="1"/>
</dbReference>
<dbReference type="InterPro" id="IPR058031">
    <property type="entry name" value="AAA_lid_NorR"/>
</dbReference>
<dbReference type="RefSeq" id="WP_005026054.1">
    <property type="nucleotide sequence ID" value="NZ_KE150238.1"/>
</dbReference>
<dbReference type="AlphaFoldDB" id="E5Y4N7"/>
<dbReference type="SMART" id="SM00382">
    <property type="entry name" value="AAA"/>
    <property type="match status" value="1"/>
</dbReference>
<sequence length="487" mass="54463">MRNRPNSSSALESLAESAYADVFELLHTGIAVMSATGAFLYCNQAFLSMFNLPSDIRGKHVTDFFLTAEQGVMTTIRTRKPTFCSSLTTTDAQGISFRYPLLDDKGKLYGVIIESISPSIGPERMQKFLDTIHDLEEKSNYFEQKVRKKPGSLYTFESIIGSSNAIMALKKKGKIFARGNEPILVLGESGTGKELVAQALHSASSRADKPFVTVNCAALPHDLMEAELFGYEGGAFTGAKSSGIKGKFELANKGTIFLDEIGELPLSMQAKLLRVLESGEIQKLAHRGQLHSDFRLIAATNKDLKESVERGSFREDLYHRLNILELTIPPLRDRVGDIPLLARHFIELHAGAKRGREIQISNELYRAFGLYPWHGNIRELKNVITYALFNLEEDEKVLSTRHLPERFFRELLTEQPEIKEKELCPDNLNLDEVGAQAERKALLLALSSTKYNKTLTARVLGISRNKLYKKMRDFNLLSPSGKNEGSI</sequence>
<name>E5Y4N7_BILW3</name>
<dbReference type="OrthoDB" id="9763792at2"/>
<dbReference type="GO" id="GO:0043565">
    <property type="term" value="F:sequence-specific DNA binding"/>
    <property type="evidence" value="ECO:0007669"/>
    <property type="project" value="InterPro"/>
</dbReference>
<dbReference type="PROSITE" id="PS50045">
    <property type="entry name" value="SIGMA54_INTERACT_4"/>
    <property type="match status" value="1"/>
</dbReference>
<dbReference type="SUPFAM" id="SSF55785">
    <property type="entry name" value="PYP-like sensor domain (PAS domain)"/>
    <property type="match status" value="1"/>
</dbReference>
<evidence type="ECO:0000256" key="4">
    <source>
        <dbReference type="ARBA" id="ARBA00023163"/>
    </source>
</evidence>
<dbReference type="STRING" id="563192.HMPREF0179_01149"/>
<reference evidence="6 7" key="1">
    <citation type="submission" date="2010-10" db="EMBL/GenBank/DDBJ databases">
        <authorList>
            <consortium name="The Broad Institute Genome Sequencing Platform"/>
            <person name="Ward D."/>
            <person name="Earl A."/>
            <person name="Feldgarden M."/>
            <person name="Young S.K."/>
            <person name="Gargeya S."/>
            <person name="Zeng Q."/>
            <person name="Alvarado L."/>
            <person name="Berlin A."/>
            <person name="Bochicchio J."/>
            <person name="Chapman S.B."/>
            <person name="Chen Z."/>
            <person name="Freedman E."/>
            <person name="Gellesch M."/>
            <person name="Goldberg J."/>
            <person name="Griggs A."/>
            <person name="Gujja S."/>
            <person name="Heilman E."/>
            <person name="Heiman D."/>
            <person name="Howarth C."/>
            <person name="Mehta T."/>
            <person name="Neiman D."/>
            <person name="Pearson M."/>
            <person name="Roberts A."/>
            <person name="Saif S."/>
            <person name="Shea T."/>
            <person name="Shenoy N."/>
            <person name="Sisk P."/>
            <person name="Stolte C."/>
            <person name="Sykes S."/>
            <person name="White J."/>
            <person name="Yandava C."/>
            <person name="Allen-Vercoe E."/>
            <person name="Sibley C."/>
            <person name="Ambrose C.E."/>
            <person name="Strauss J."/>
            <person name="Daigneault M."/>
            <person name="Haas B."/>
            <person name="Nusbaum C."/>
            <person name="Birren B."/>
        </authorList>
    </citation>
    <scope>NUCLEOTIDE SEQUENCE [LARGE SCALE GENOMIC DNA]</scope>
    <source>
        <strain evidence="6 7">3_1_6</strain>
    </source>
</reference>
<keyword evidence="2" id="KW-0067">ATP-binding</keyword>
<dbReference type="Proteomes" id="UP000006034">
    <property type="component" value="Unassembled WGS sequence"/>
</dbReference>
<gene>
    <name evidence="6" type="ORF">HMPREF0179_01149</name>
</gene>
<dbReference type="GO" id="GO:0006355">
    <property type="term" value="P:regulation of DNA-templated transcription"/>
    <property type="evidence" value="ECO:0007669"/>
    <property type="project" value="InterPro"/>
</dbReference>
<protein>
    <recommendedName>
        <fullName evidence="5">Sigma-54 factor interaction domain-containing protein</fullName>
    </recommendedName>
</protein>
<accession>E5Y4N7</accession>
<dbReference type="SMART" id="SM00091">
    <property type="entry name" value="PAS"/>
    <property type="match status" value="1"/>
</dbReference>
<dbReference type="PANTHER" id="PTHR32071">
    <property type="entry name" value="TRANSCRIPTIONAL REGULATORY PROTEIN"/>
    <property type="match status" value="1"/>
</dbReference>
<evidence type="ECO:0000256" key="3">
    <source>
        <dbReference type="ARBA" id="ARBA00023015"/>
    </source>
</evidence>
<dbReference type="GeneID" id="78086288"/>
<dbReference type="InterPro" id="IPR003593">
    <property type="entry name" value="AAA+_ATPase"/>
</dbReference>
<dbReference type="Pfam" id="PF13188">
    <property type="entry name" value="PAS_8"/>
    <property type="match status" value="1"/>
</dbReference>
<dbReference type="Pfam" id="PF25601">
    <property type="entry name" value="AAA_lid_14"/>
    <property type="match status" value="1"/>
</dbReference>
<dbReference type="HOGENOM" id="CLU_000445_8_1_7"/>
<dbReference type="Pfam" id="PF00158">
    <property type="entry name" value="Sigma54_activat"/>
    <property type="match status" value="1"/>
</dbReference>
<dbReference type="FunFam" id="3.40.50.300:FF:000006">
    <property type="entry name" value="DNA-binding transcriptional regulator NtrC"/>
    <property type="match status" value="1"/>
</dbReference>
<keyword evidence="4" id="KW-0804">Transcription</keyword>
<dbReference type="InterPro" id="IPR027417">
    <property type="entry name" value="P-loop_NTPase"/>
</dbReference>
<dbReference type="InterPro" id="IPR002078">
    <property type="entry name" value="Sigma_54_int"/>
</dbReference>
<dbReference type="PROSITE" id="PS00676">
    <property type="entry name" value="SIGMA54_INTERACT_2"/>
    <property type="match status" value="1"/>
</dbReference>
<evidence type="ECO:0000259" key="5">
    <source>
        <dbReference type="PROSITE" id="PS50045"/>
    </source>
</evidence>
<dbReference type="InterPro" id="IPR000014">
    <property type="entry name" value="PAS"/>
</dbReference>
<dbReference type="eggNOG" id="COG3829">
    <property type="taxonomic scope" value="Bacteria"/>
</dbReference>
<dbReference type="PANTHER" id="PTHR32071:SF57">
    <property type="entry name" value="C4-DICARBOXYLATE TRANSPORT TRANSCRIPTIONAL REGULATORY PROTEIN DCTD"/>
    <property type="match status" value="1"/>
</dbReference>
<dbReference type="CDD" id="cd00009">
    <property type="entry name" value="AAA"/>
    <property type="match status" value="1"/>
</dbReference>
<reference evidence="6 7" key="2">
    <citation type="submission" date="2013-04" db="EMBL/GenBank/DDBJ databases">
        <title>The Genome Sequence of Bilophila wadsworthia 3_1_6.</title>
        <authorList>
            <consortium name="The Broad Institute Genomics Platform"/>
            <person name="Earl A."/>
            <person name="Ward D."/>
            <person name="Feldgarden M."/>
            <person name="Gevers D."/>
            <person name="Sibley C."/>
            <person name="Strauss J."/>
            <person name="Allen-Vercoe E."/>
            <person name="Walker B."/>
            <person name="Young S."/>
            <person name="Zeng Q."/>
            <person name="Gargeya S."/>
            <person name="Fitzgerald M."/>
            <person name="Haas B."/>
            <person name="Abouelleil A."/>
            <person name="Allen A.W."/>
            <person name="Alvarado L."/>
            <person name="Arachchi H.M."/>
            <person name="Berlin A.M."/>
            <person name="Chapman S.B."/>
            <person name="Gainer-Dewar J."/>
            <person name="Goldberg J."/>
            <person name="Griggs A."/>
            <person name="Gujja S."/>
            <person name="Hansen M."/>
            <person name="Howarth C."/>
            <person name="Imamovic A."/>
            <person name="Ireland A."/>
            <person name="Larimer J."/>
            <person name="McCowan C."/>
            <person name="Murphy C."/>
            <person name="Pearson M."/>
            <person name="Poon T.W."/>
            <person name="Priest M."/>
            <person name="Roberts A."/>
            <person name="Saif S."/>
            <person name="Shea T."/>
            <person name="Sisk P."/>
            <person name="Sykes S."/>
            <person name="Wortman J."/>
            <person name="Nusbaum C."/>
            <person name="Birren B."/>
        </authorList>
    </citation>
    <scope>NUCLEOTIDE SEQUENCE [LARGE SCALE GENOMIC DNA]</scope>
    <source>
        <strain evidence="6 7">3_1_6</strain>
    </source>
</reference>
<keyword evidence="7" id="KW-1185">Reference proteome</keyword>
<comment type="caution">
    <text evidence="6">The sequence shown here is derived from an EMBL/GenBank/DDBJ whole genome shotgun (WGS) entry which is preliminary data.</text>
</comment>
<dbReference type="InterPro" id="IPR009057">
    <property type="entry name" value="Homeodomain-like_sf"/>
</dbReference>
<dbReference type="SUPFAM" id="SSF52540">
    <property type="entry name" value="P-loop containing nucleoside triphosphate hydrolases"/>
    <property type="match status" value="1"/>
</dbReference>
<evidence type="ECO:0000313" key="7">
    <source>
        <dbReference type="Proteomes" id="UP000006034"/>
    </source>
</evidence>
<dbReference type="GO" id="GO:0005524">
    <property type="term" value="F:ATP binding"/>
    <property type="evidence" value="ECO:0007669"/>
    <property type="project" value="UniProtKB-KW"/>
</dbReference>
<evidence type="ECO:0000313" key="6">
    <source>
        <dbReference type="EMBL" id="EFV45043.1"/>
    </source>
</evidence>
<evidence type="ECO:0000256" key="2">
    <source>
        <dbReference type="ARBA" id="ARBA00022840"/>
    </source>
</evidence>
<keyword evidence="3" id="KW-0805">Transcription regulation</keyword>
<dbReference type="PROSITE" id="PS00675">
    <property type="entry name" value="SIGMA54_INTERACT_1"/>
    <property type="match status" value="1"/>
</dbReference>
<dbReference type="InterPro" id="IPR025943">
    <property type="entry name" value="Sigma_54_int_dom_ATP-bd_2"/>
</dbReference>
<dbReference type="Gene3D" id="1.10.10.60">
    <property type="entry name" value="Homeodomain-like"/>
    <property type="match status" value="1"/>
</dbReference>
<dbReference type="Gene3D" id="1.10.8.60">
    <property type="match status" value="1"/>
</dbReference>
<dbReference type="InterPro" id="IPR025662">
    <property type="entry name" value="Sigma_54_int_dom_ATP-bd_1"/>
</dbReference>
<dbReference type="CDD" id="cd00130">
    <property type="entry name" value="PAS"/>
    <property type="match status" value="1"/>
</dbReference>
<dbReference type="InterPro" id="IPR002197">
    <property type="entry name" value="HTH_Fis"/>
</dbReference>
<dbReference type="Pfam" id="PF02954">
    <property type="entry name" value="HTH_8"/>
    <property type="match status" value="1"/>
</dbReference>
<feature type="domain" description="Sigma-54 factor interaction" evidence="5">
    <location>
        <begin position="159"/>
        <end position="389"/>
    </location>
</feature>
<proteinExistence type="predicted"/>
<keyword evidence="1" id="KW-0547">Nucleotide-binding</keyword>
<dbReference type="EMBL" id="ADCP02000001">
    <property type="protein sequence ID" value="EFV45043.1"/>
    <property type="molecule type" value="Genomic_DNA"/>
</dbReference>
<dbReference type="PRINTS" id="PR01590">
    <property type="entry name" value="HTHFIS"/>
</dbReference>
<dbReference type="InterPro" id="IPR035965">
    <property type="entry name" value="PAS-like_dom_sf"/>
</dbReference>
<evidence type="ECO:0000256" key="1">
    <source>
        <dbReference type="ARBA" id="ARBA00022741"/>
    </source>
</evidence>
<organism evidence="6 7">
    <name type="scientific">Bilophila wadsworthia (strain 3_1_6)</name>
    <dbReference type="NCBI Taxonomy" id="563192"/>
    <lineage>
        <taxon>Bacteria</taxon>
        <taxon>Pseudomonadati</taxon>
        <taxon>Thermodesulfobacteriota</taxon>
        <taxon>Desulfovibrionia</taxon>
        <taxon>Desulfovibrionales</taxon>
        <taxon>Desulfovibrionaceae</taxon>
        <taxon>Bilophila</taxon>
    </lineage>
</organism>
<dbReference type="SUPFAM" id="SSF46689">
    <property type="entry name" value="Homeodomain-like"/>
    <property type="match status" value="1"/>
</dbReference>